<reference evidence="2" key="1">
    <citation type="submission" date="2022-05" db="EMBL/GenBank/DDBJ databases">
        <authorList>
            <person name="Pothier F. J."/>
        </authorList>
    </citation>
    <scope>NUCLEOTIDE SEQUENCE</scope>
    <source>
        <strain evidence="2">DAPP-PG734</strain>
    </source>
</reference>
<name>A0AAN2FDH5_ENTAG</name>
<gene>
    <name evidence="2" type="ORF">DAPPPG734_12990</name>
</gene>
<dbReference type="EMBL" id="OW970315">
    <property type="protein sequence ID" value="CAH6303988.1"/>
    <property type="molecule type" value="Genomic_DNA"/>
</dbReference>
<accession>A0AAN2FDH5</accession>
<dbReference type="RefSeq" id="WP_152551377.1">
    <property type="nucleotide sequence ID" value="NZ_JNVA01000038.1"/>
</dbReference>
<proteinExistence type="predicted"/>
<feature type="transmembrane region" description="Helical" evidence="1">
    <location>
        <begin position="507"/>
        <end position="529"/>
    </location>
</feature>
<keyword evidence="1" id="KW-0812">Transmembrane</keyword>
<evidence type="ECO:0000313" key="2">
    <source>
        <dbReference type="EMBL" id="CAH6303988.1"/>
    </source>
</evidence>
<protein>
    <submittedName>
        <fullName evidence="2">Uncharacterized protein</fullName>
    </submittedName>
</protein>
<keyword evidence="1" id="KW-0472">Membrane</keyword>
<sequence length="535" mass="62590">MNIQKGTVWHTYTMQCPNIKLSRRMIKDVMHSRIFLSAFDYTKNLYYFDGDRLKKSRLDFQFNTDVTGLKVTGLPFDKKHAACDFTLYSTHILINKILSQNKILQADGTFYSDYVFFALKPFFLGSDDNQKIIIPVISIYENGIAQVNFIDLNDYSNTLNEFIRDNVNYPFTRPHSIICPIEYAVTYLSFDNKISPLFRRLLDYRYYREVKRTLLNNSEPLEYGERSLNGNYVDYMKFSNVKHGLGDIARTIVALVYSHIIKISPREFLLGLDVNKYYSGWQGKPNIFILEHDNQKTKSSLNWLANKRMINALLSKTMGLYQDNIPLRYEDYRMFDDFNYFSAQGVSLSMLTSKSLKQLNLSSGFTVDNFKWDNLVKSDLREIVSFFYEGTIYKINNINKNIELAQIKKEIFEFEEWLRQTSRRSGEIHNYALSLFEHNDIKQSRKSIDSLIKSKMELIKIQETESSDKANKNLTLIFGLIATTSISPILVKPAFEYFKLDDCLRGTVFYDFIDAIYFVISISLVYLLIKILNKK</sequence>
<dbReference type="Proteomes" id="UP001158961">
    <property type="component" value="Chromosome"/>
</dbReference>
<evidence type="ECO:0000313" key="3">
    <source>
        <dbReference type="Proteomes" id="UP001158961"/>
    </source>
</evidence>
<dbReference type="AlphaFoldDB" id="A0AAN2FDH5"/>
<keyword evidence="1" id="KW-1133">Transmembrane helix</keyword>
<evidence type="ECO:0000256" key="1">
    <source>
        <dbReference type="SAM" id="Phobius"/>
    </source>
</evidence>
<organism evidence="2 3">
    <name type="scientific">Enterobacter agglomerans</name>
    <name type="common">Erwinia herbicola</name>
    <name type="synonym">Pantoea agglomerans</name>
    <dbReference type="NCBI Taxonomy" id="549"/>
    <lineage>
        <taxon>Bacteria</taxon>
        <taxon>Pseudomonadati</taxon>
        <taxon>Pseudomonadota</taxon>
        <taxon>Gammaproteobacteria</taxon>
        <taxon>Enterobacterales</taxon>
        <taxon>Erwiniaceae</taxon>
        <taxon>Pantoea</taxon>
        <taxon>Pantoea agglomerans group</taxon>
    </lineage>
</organism>